<dbReference type="Proteomes" id="UP001196413">
    <property type="component" value="Unassembled WGS sequence"/>
</dbReference>
<gene>
    <name evidence="2" type="ORF">KIN20_022385</name>
</gene>
<feature type="region of interest" description="Disordered" evidence="1">
    <location>
        <begin position="292"/>
        <end position="317"/>
    </location>
</feature>
<evidence type="ECO:0000256" key="1">
    <source>
        <dbReference type="SAM" id="MobiDB-lite"/>
    </source>
</evidence>
<proteinExistence type="predicted"/>
<dbReference type="PANTHER" id="PTHR12957">
    <property type="entry name" value="DEAD/H BOX POLYPEPTIDE 26/DICE1-RELATED"/>
    <property type="match status" value="1"/>
</dbReference>
<evidence type="ECO:0000313" key="2">
    <source>
        <dbReference type="EMBL" id="KAJ1362724.1"/>
    </source>
</evidence>
<sequence>MAPLPIVAVEQLPWVSPARDWQPVSLRMKDRVGRRDRRGDVEPLRDPEAELSKMRISSHRTQLHIHLCEPRLRAPAGCKFRNPFIVPALEVVEQLPRMRANLDMTFRENSFSVLDGGPPGVDMKLHTSDELHQLPIAQMGNYEEYIKALVAIGRGPLRPVEPTPVRTHAFGNPFKTDKKSLAIDEVGEGMVGANAAVPTAKESRRERVKSDGVGRPPKKKPGPVSPNCLQQWRERRRTNSDRSSVVSDLSHTSDLDMEEPSTSSDNSDYRTALNEMTNGLSNTSMIEMAGLEPEAESGEEEDAEESEEPVAPPAKRRKLRRLTEEQLMERKLRIAAIVRQHTNNNTIWSELCRETSVDGSLLDQLHLADFALRDSRRFKRTVIVDRLTAETQRIRKLLAM</sequence>
<protein>
    <submittedName>
        <fullName evidence="2">Uncharacterized protein</fullName>
    </submittedName>
</protein>
<dbReference type="InterPro" id="IPR051113">
    <property type="entry name" value="Integrator_subunit6"/>
</dbReference>
<dbReference type="AlphaFoldDB" id="A0AAD5QV54"/>
<reference evidence="2" key="1">
    <citation type="submission" date="2021-06" db="EMBL/GenBank/DDBJ databases">
        <title>Parelaphostrongylus tenuis whole genome reference sequence.</title>
        <authorList>
            <person name="Garwood T.J."/>
            <person name="Larsen P.A."/>
            <person name="Fountain-Jones N.M."/>
            <person name="Garbe J.R."/>
            <person name="Macchietto M.G."/>
            <person name="Kania S.A."/>
            <person name="Gerhold R.W."/>
            <person name="Richards J.E."/>
            <person name="Wolf T.M."/>
        </authorList>
    </citation>
    <scope>NUCLEOTIDE SEQUENCE</scope>
    <source>
        <strain evidence="2">MNPRO001-30</strain>
        <tissue evidence="2">Meninges</tissue>
    </source>
</reference>
<feature type="region of interest" description="Disordered" evidence="1">
    <location>
        <begin position="194"/>
        <end position="270"/>
    </location>
</feature>
<keyword evidence="3" id="KW-1185">Reference proteome</keyword>
<feature type="compositionally biased region" description="Acidic residues" evidence="1">
    <location>
        <begin position="293"/>
        <end position="308"/>
    </location>
</feature>
<dbReference type="GO" id="GO:0032039">
    <property type="term" value="C:integrator complex"/>
    <property type="evidence" value="ECO:0007669"/>
    <property type="project" value="TreeGrafter"/>
</dbReference>
<dbReference type="PANTHER" id="PTHR12957:SF2">
    <property type="entry name" value="INTEGRATOR COMPLEX SUBUNIT 6"/>
    <property type="match status" value="1"/>
</dbReference>
<feature type="compositionally biased region" description="Polar residues" evidence="1">
    <location>
        <begin position="241"/>
        <end position="252"/>
    </location>
</feature>
<evidence type="ECO:0000313" key="3">
    <source>
        <dbReference type="Proteomes" id="UP001196413"/>
    </source>
</evidence>
<comment type="caution">
    <text evidence="2">The sequence shown here is derived from an EMBL/GenBank/DDBJ whole genome shotgun (WGS) entry which is preliminary data.</text>
</comment>
<name>A0AAD5QV54_PARTN</name>
<dbReference type="GO" id="GO:0034472">
    <property type="term" value="P:snRNA 3'-end processing"/>
    <property type="evidence" value="ECO:0007669"/>
    <property type="project" value="TreeGrafter"/>
</dbReference>
<dbReference type="EMBL" id="JAHQIW010004523">
    <property type="protein sequence ID" value="KAJ1362724.1"/>
    <property type="molecule type" value="Genomic_DNA"/>
</dbReference>
<accession>A0AAD5QV54</accession>
<feature type="compositionally biased region" description="Basic and acidic residues" evidence="1">
    <location>
        <begin position="201"/>
        <end position="212"/>
    </location>
</feature>
<organism evidence="2 3">
    <name type="scientific">Parelaphostrongylus tenuis</name>
    <name type="common">Meningeal worm</name>
    <dbReference type="NCBI Taxonomy" id="148309"/>
    <lineage>
        <taxon>Eukaryota</taxon>
        <taxon>Metazoa</taxon>
        <taxon>Ecdysozoa</taxon>
        <taxon>Nematoda</taxon>
        <taxon>Chromadorea</taxon>
        <taxon>Rhabditida</taxon>
        <taxon>Rhabditina</taxon>
        <taxon>Rhabditomorpha</taxon>
        <taxon>Strongyloidea</taxon>
        <taxon>Metastrongylidae</taxon>
        <taxon>Parelaphostrongylus</taxon>
    </lineage>
</organism>